<dbReference type="STRING" id="1123291.SAMN04490355_100667"/>
<evidence type="ECO:0000259" key="4">
    <source>
        <dbReference type="PROSITE" id="PS51379"/>
    </source>
</evidence>
<feature type="domain" description="4Fe-4S ferredoxin-type" evidence="4">
    <location>
        <begin position="1"/>
        <end position="26"/>
    </location>
</feature>
<keyword evidence="1" id="KW-0479">Metal-binding</keyword>
<organism evidence="5 6">
    <name type="scientific">Pelosinus propionicus DSM 13327</name>
    <dbReference type="NCBI Taxonomy" id="1123291"/>
    <lineage>
        <taxon>Bacteria</taxon>
        <taxon>Bacillati</taxon>
        <taxon>Bacillota</taxon>
        <taxon>Negativicutes</taxon>
        <taxon>Selenomonadales</taxon>
        <taxon>Sporomusaceae</taxon>
        <taxon>Pelosinus</taxon>
    </lineage>
</organism>
<dbReference type="OrthoDB" id="9794954at2"/>
<dbReference type="SUPFAM" id="SSF54862">
    <property type="entry name" value="4Fe-4S ferredoxins"/>
    <property type="match status" value="1"/>
</dbReference>
<evidence type="ECO:0000313" key="5">
    <source>
        <dbReference type="EMBL" id="SFL48550.1"/>
    </source>
</evidence>
<feature type="domain" description="4Fe-4S ferredoxin-type" evidence="4">
    <location>
        <begin position="27"/>
        <end position="57"/>
    </location>
</feature>
<gene>
    <name evidence="5" type="ORF">SAMN04490355_100667</name>
</gene>
<dbReference type="PROSITE" id="PS00198">
    <property type="entry name" value="4FE4S_FER_1"/>
    <property type="match status" value="1"/>
</dbReference>
<protein>
    <submittedName>
        <fullName evidence="5">4Fe-4S dicluster domain-containing protein</fullName>
    </submittedName>
</protein>
<dbReference type="GO" id="GO:0051536">
    <property type="term" value="F:iron-sulfur cluster binding"/>
    <property type="evidence" value="ECO:0007669"/>
    <property type="project" value="UniProtKB-KW"/>
</dbReference>
<dbReference type="GO" id="GO:0046872">
    <property type="term" value="F:metal ion binding"/>
    <property type="evidence" value="ECO:0007669"/>
    <property type="project" value="UniProtKB-KW"/>
</dbReference>
<dbReference type="RefSeq" id="WP_090933366.1">
    <property type="nucleotide sequence ID" value="NZ_FOTS01000006.1"/>
</dbReference>
<proteinExistence type="predicted"/>
<dbReference type="PROSITE" id="PS51379">
    <property type="entry name" value="4FE4S_FER_2"/>
    <property type="match status" value="2"/>
</dbReference>
<dbReference type="InterPro" id="IPR017900">
    <property type="entry name" value="4Fe4S_Fe_S_CS"/>
</dbReference>
<sequence>MIQVDKMSCKGCGICKKNCPKAAIAIKEKLVEISDLCVDCGVCTRVCPFGALKMAERSSAAVRCQCCPVECQIEPGFEGACKRYTNINGQLVRNRDLVLEALPTVSKKALLPEKPLITAVGAGTSYPCCRPAPYIVEKTVNDIDVVTVVTEAPLSYSGIKVKIDANTHIGDQGAQILCEGAVVGMVDTEEYGAKMLSLGGASILSGKNGFIAAKTVVALANGEEVELQVVKGSSLKLQVGKAPVIDGKLEKKMRVGCGSATIGMFAKTISQVVDEAIILDFHVIGLLSEHRAGEEVGLSYCGVVPNGRKSTRGRYFGEPGHGWGGTCILSAKEAVKAVDMNIAHAGMRILVTETTGQEAGLLEVQADGAVREIPMTAQVQSVVDFIAENCEDARVSAIYVGGTGGSARAGVTRHPIKLSQAVHAGDVKVTIGGGDTYILPGGGINFMVDVEKVVPHAFTWVATPATVVPVEYTMAKETFAELGGHMEAIRPVSELKKDKMSC</sequence>
<evidence type="ECO:0000256" key="1">
    <source>
        <dbReference type="ARBA" id="ARBA00022723"/>
    </source>
</evidence>
<dbReference type="InterPro" id="IPR017896">
    <property type="entry name" value="4Fe4S_Fe-S-bd"/>
</dbReference>
<keyword evidence="3" id="KW-0411">Iron-sulfur</keyword>
<dbReference type="Proteomes" id="UP000199520">
    <property type="component" value="Unassembled WGS sequence"/>
</dbReference>
<dbReference type="EMBL" id="FOTS01000006">
    <property type="protein sequence ID" value="SFL48550.1"/>
    <property type="molecule type" value="Genomic_DNA"/>
</dbReference>
<evidence type="ECO:0000256" key="2">
    <source>
        <dbReference type="ARBA" id="ARBA00023004"/>
    </source>
</evidence>
<evidence type="ECO:0000313" key="6">
    <source>
        <dbReference type="Proteomes" id="UP000199520"/>
    </source>
</evidence>
<accession>A0A1I4I2W1</accession>
<reference evidence="6" key="1">
    <citation type="submission" date="2016-10" db="EMBL/GenBank/DDBJ databases">
        <authorList>
            <person name="Varghese N."/>
            <person name="Submissions S."/>
        </authorList>
    </citation>
    <scope>NUCLEOTIDE SEQUENCE [LARGE SCALE GENOMIC DNA]</scope>
    <source>
        <strain evidence="6">DSM 13327</strain>
    </source>
</reference>
<name>A0A1I4I2W1_9FIRM</name>
<evidence type="ECO:0000256" key="3">
    <source>
        <dbReference type="ARBA" id="ARBA00023014"/>
    </source>
</evidence>
<keyword evidence="6" id="KW-1185">Reference proteome</keyword>
<dbReference type="Pfam" id="PF12838">
    <property type="entry name" value="Fer4_7"/>
    <property type="match status" value="1"/>
</dbReference>
<keyword evidence="2" id="KW-0408">Iron</keyword>
<dbReference type="AlphaFoldDB" id="A0A1I4I2W1"/>
<dbReference type="Gene3D" id="3.30.70.20">
    <property type="match status" value="1"/>
</dbReference>